<dbReference type="InterPro" id="IPR049900">
    <property type="entry name" value="PKS_mFAS_DH"/>
</dbReference>
<dbReference type="CDD" id="cd05274">
    <property type="entry name" value="KR_FAS_SDR_x"/>
    <property type="match status" value="1"/>
</dbReference>
<dbReference type="InterPro" id="IPR009081">
    <property type="entry name" value="PP-bd_ACP"/>
</dbReference>
<evidence type="ECO:0000256" key="3">
    <source>
        <dbReference type="ARBA" id="ARBA00022679"/>
    </source>
</evidence>
<dbReference type="GO" id="GO:0044550">
    <property type="term" value="P:secondary metabolite biosynthetic process"/>
    <property type="evidence" value="ECO:0007669"/>
    <property type="project" value="TreeGrafter"/>
</dbReference>
<dbReference type="Pfam" id="PF00550">
    <property type="entry name" value="PP-binding"/>
    <property type="match status" value="1"/>
</dbReference>
<dbReference type="InterPro" id="IPR014031">
    <property type="entry name" value="Ketoacyl_synth_C"/>
</dbReference>
<dbReference type="InterPro" id="IPR036291">
    <property type="entry name" value="NAD(P)-bd_dom_sf"/>
</dbReference>
<dbReference type="InterPro" id="IPR018201">
    <property type="entry name" value="Ketoacyl_synth_AS"/>
</dbReference>
<dbReference type="PROSITE" id="PS00606">
    <property type="entry name" value="KS3_1"/>
    <property type="match status" value="1"/>
</dbReference>
<dbReference type="SUPFAM" id="SSF47336">
    <property type="entry name" value="ACP-like"/>
    <property type="match status" value="1"/>
</dbReference>
<dbReference type="SUPFAM" id="SSF52151">
    <property type="entry name" value="FabD/lysophospholipase-like"/>
    <property type="match status" value="1"/>
</dbReference>
<dbReference type="GO" id="GO:0004315">
    <property type="term" value="F:3-oxoacyl-[acyl-carrier-protein] synthase activity"/>
    <property type="evidence" value="ECO:0007669"/>
    <property type="project" value="InterPro"/>
</dbReference>
<dbReference type="GO" id="GO:0006633">
    <property type="term" value="P:fatty acid biosynthetic process"/>
    <property type="evidence" value="ECO:0007669"/>
    <property type="project" value="InterPro"/>
</dbReference>
<dbReference type="Pfam" id="PF02801">
    <property type="entry name" value="Ketoacyl-synt_C"/>
    <property type="match status" value="1"/>
</dbReference>
<dbReference type="InterPro" id="IPR049552">
    <property type="entry name" value="PKS_DH_N"/>
</dbReference>
<dbReference type="Gene3D" id="3.10.129.110">
    <property type="entry name" value="Polyketide synthase dehydratase"/>
    <property type="match status" value="1"/>
</dbReference>
<dbReference type="Pfam" id="PF08659">
    <property type="entry name" value="KR"/>
    <property type="match status" value="1"/>
</dbReference>
<protein>
    <submittedName>
        <fullName evidence="9">Ketoacyl-synt-domain-containing protein</fullName>
    </submittedName>
</protein>
<evidence type="ECO:0000259" key="8">
    <source>
        <dbReference type="PROSITE" id="PS52019"/>
    </source>
</evidence>
<dbReference type="SUPFAM" id="SSF53901">
    <property type="entry name" value="Thiolase-like"/>
    <property type="match status" value="1"/>
</dbReference>
<dbReference type="Pfam" id="PF14765">
    <property type="entry name" value="PS-DH"/>
    <property type="match status" value="1"/>
</dbReference>
<evidence type="ECO:0000313" key="9">
    <source>
        <dbReference type="EMBL" id="PYI09750.1"/>
    </source>
</evidence>
<dbReference type="Pfam" id="PF00109">
    <property type="entry name" value="ketoacyl-synt"/>
    <property type="match status" value="1"/>
</dbReference>
<evidence type="ECO:0000313" key="10">
    <source>
        <dbReference type="Proteomes" id="UP000248423"/>
    </source>
</evidence>
<dbReference type="SUPFAM" id="SSF55048">
    <property type="entry name" value="Probable ACP-binding domain of malonyl-CoA ACP transacylase"/>
    <property type="match status" value="1"/>
</dbReference>
<feature type="domain" description="Ketosynthase family 3 (KS3)" evidence="7">
    <location>
        <begin position="21"/>
        <end position="448"/>
    </location>
</feature>
<dbReference type="Gene3D" id="3.40.50.720">
    <property type="entry name" value="NAD(P)-binding Rossmann-like Domain"/>
    <property type="match status" value="1"/>
</dbReference>
<dbReference type="Pfam" id="PF21089">
    <property type="entry name" value="PKS_DH_N"/>
    <property type="match status" value="1"/>
</dbReference>
<dbReference type="SMART" id="SM00826">
    <property type="entry name" value="PKS_DH"/>
    <property type="match status" value="1"/>
</dbReference>
<keyword evidence="10" id="KW-1185">Reference proteome</keyword>
<sequence length="1991" mass="217941">MALTPPTSDSSTSLWSGRFVQDPIAVVGMACRLPGGSDSPHRLWEFLMRGGVASTEVPESRFHHQGHFDGSGKPRTMRPPGAMFMENVDPAAFDAKFFNISPQDAVSMDPQQRILLEVVYEALENAGIPMESLSGARYGCYVGAHTGDYWDLFARDPDSRPPNVGLGAAATMLSNRVSHFLNIKGPSMPVDTACSSSLVAMDIACKALHTGEINGAIIAASNLILNPEYGCDNIVGSIRNTHSPTGRCHTFDTKADGYVRAEGVTAVILKRLDDALRDGDPIRGVIRGIANNHNGRTPGIASPSAEDQAAVIRQAYANANLDYSFTAYLECHGTGTPVGDPVEVEGVSSVFGAPRPWLRPLRLGSIKSNIGHSELAAGLSGFMKAVMVVETGMIPGNPTFVTPNPNIDFEKLGLCVCREATSLPVPFRRVGVNCFGFGGSNSHVIVDEPGTLIRDYRSAYTVTRNPATQQAVSKRNGDSRPYLLCFSADDEMSLRHYLNCMTQHLDASHSNIRIRDLAYTLGMRRSQLFHRGFVVCDRLDSVPSVVYGKKSIRPPRIGFVFTGQGAQWAQMGRELLEAFEPARVAVRNLDHVLQCLAKPPAWSLYDELTVPRSPEQVQQPEYGQTLVTALQIALIVLFRSWGILPNSVLGHSSGEIAAAFAAGYLTEAEAIVIAYHRGQACKDGFRNGHPLGMLAVGMGADDAVPYIGLSDVQIACYNSPKSITLSGTVRDLSDIQERVTKAGFFARMLQVDMAYHSTFMRDVGESYERRLVEGLSHTLYDNEALDVSMFSSVSGSRQRTFPDITYWKNNMVSPVRFDDAIRSMLSESPIDYIVEIGPSAVLKGPISQSVEDFREISCPIYLSSLSRGAGSINPTIAVAGHLWLAGLPIDLAQVNDDPETRPPLVIVDLPNYCWNHSTKYWAESTASRDWRFRRFVHHDLLGSKILGTPWRAPTFKKIINLSHLSWMRDHRVGNNMEFPKSGFLAMAIEAIYQVTTMNGSSTAVDELCYGLRDVRFEKALLLDDVDREVHLSLFPCRSSGGWYEFLVLSVVGETTTDHVGGQIRVQNPCIEAAPESDRAPLKYTTPGHLWSKAFAEVGLANGPAFQRLQQVEARAGKRHCRSLITLVDPPDVAQLYAAHPAVLEGLFQSIIPASCAGSRARLREAIIPAAFDDLVINPSAHRPDIGLAVASCVHAPGTGDSADKNYRSNASVYDPDTGALLMRVQGVSHQSIDLGVNPVASHWLTRDLWIPDIAALTQEGIASLARADVVSAILKSVAHRRQALSVLEIDLGWEGDSIWFQREELSRAHSRYCFMARDAKGVAKLQARYGCKRNTSFTTLDDHGMGFADNEMFDLVIVKATLQEETGNVFEASKRLLSTDGHVLVAFKDQVSIDLADMASYLGFTKALPFSYNGDTWALFTQVVFENPTPRPLHVVSFESIHLAPGIRTSLHEAGWDPVEHNCPADVPASSTVLVIDELFAPILTQVTNEQWLCLHRLISSGCKILWVTHGAQYTVTEPDNALVSGLFRSIRSEDPSATLMTLDVESRDDSHAPAAVAYALSQLQRHSRWVDSEYAERNGVIYVHRVEPLQRLDEAATETVSIRGNTAYLIVGGLKGVCGSIAIHLAWRGARHLVVMSRSGNDARSLAVIEQCRYLGCEVHTSRGDVTRIIDVRRAFAKSPVPIGGVIHGAMLLRDRPYDTMTVEEFHQVMESKVHGAWNLHNAVMEKRLHLDFFLCLSSISSVVGSTGQANYAAANSFLDSFSAYRRQLGESCVTVALGIVEDVGAIAESDALSQRHSGSIETTGIPESALHDIIDCALGHSQEDPESVGHIITGLKVPQDPERSGLRFDPRFCRLFTADSTSDVARKEDPLTTALQKFKDLSNSNTMQGLLETCLDVLSLRLAQMLRWNEERVIEPAQPLSVYGLDSLAAVELRNWIKAEMGARVSKRDIVEAESLIALGENPPQEPSAGLITRNSTLSQAPIGRYWVA</sequence>
<feature type="region of interest" description="N-terminal hotdog fold" evidence="5">
    <location>
        <begin position="938"/>
        <end position="1070"/>
    </location>
</feature>
<dbReference type="InterPro" id="IPR056501">
    <property type="entry name" value="NAD-bd_HRPKS_sdrA"/>
</dbReference>
<evidence type="ECO:0000256" key="1">
    <source>
        <dbReference type="ARBA" id="ARBA00022450"/>
    </source>
</evidence>
<keyword evidence="2" id="KW-0597">Phosphoprotein</keyword>
<dbReference type="InterPro" id="IPR001227">
    <property type="entry name" value="Ac_transferase_dom_sf"/>
</dbReference>
<dbReference type="SMART" id="SM00827">
    <property type="entry name" value="PKS_AT"/>
    <property type="match status" value="1"/>
</dbReference>
<dbReference type="Pfam" id="PF23114">
    <property type="entry name" value="NAD-bd_HRPKS_sdrA"/>
    <property type="match status" value="1"/>
</dbReference>
<dbReference type="InterPro" id="IPR014043">
    <property type="entry name" value="Acyl_transferase_dom"/>
</dbReference>
<dbReference type="InterPro" id="IPR016039">
    <property type="entry name" value="Thiolase-like"/>
</dbReference>
<dbReference type="Pfam" id="PF00698">
    <property type="entry name" value="Acyl_transf_1"/>
    <property type="match status" value="1"/>
</dbReference>
<dbReference type="Gene3D" id="1.10.1200.10">
    <property type="entry name" value="ACP-like"/>
    <property type="match status" value="1"/>
</dbReference>
<dbReference type="GO" id="GO:0031177">
    <property type="term" value="F:phosphopantetheine binding"/>
    <property type="evidence" value="ECO:0007669"/>
    <property type="project" value="InterPro"/>
</dbReference>
<keyword evidence="3" id="KW-0808">Transferase</keyword>
<dbReference type="SUPFAM" id="SSF51735">
    <property type="entry name" value="NAD(P)-binding Rossmann-fold domains"/>
    <property type="match status" value="2"/>
</dbReference>
<feature type="region of interest" description="C-terminal hotdog fold" evidence="5">
    <location>
        <begin position="1082"/>
        <end position="1238"/>
    </location>
</feature>
<dbReference type="InterPro" id="IPR032821">
    <property type="entry name" value="PKS_assoc"/>
</dbReference>
<organism evidence="9 10">
    <name type="scientific">Aspergillus sclerotiicarbonarius (strain CBS 121057 / IBT 28362)</name>
    <dbReference type="NCBI Taxonomy" id="1448318"/>
    <lineage>
        <taxon>Eukaryota</taxon>
        <taxon>Fungi</taxon>
        <taxon>Dikarya</taxon>
        <taxon>Ascomycota</taxon>
        <taxon>Pezizomycotina</taxon>
        <taxon>Eurotiomycetes</taxon>
        <taxon>Eurotiomycetidae</taxon>
        <taxon>Eurotiales</taxon>
        <taxon>Aspergillaceae</taxon>
        <taxon>Aspergillus</taxon>
        <taxon>Aspergillus subgen. Circumdati</taxon>
    </lineage>
</organism>
<dbReference type="InterPro" id="IPR016035">
    <property type="entry name" value="Acyl_Trfase/lysoPLipase"/>
</dbReference>
<dbReference type="InterPro" id="IPR057326">
    <property type="entry name" value="KR_dom"/>
</dbReference>
<dbReference type="Gene3D" id="3.30.70.3290">
    <property type="match status" value="1"/>
</dbReference>
<dbReference type="EMBL" id="KZ826325">
    <property type="protein sequence ID" value="PYI09750.1"/>
    <property type="molecule type" value="Genomic_DNA"/>
</dbReference>
<keyword evidence="1" id="KW-0596">Phosphopantetheine</keyword>
<dbReference type="PROSITE" id="PS50075">
    <property type="entry name" value="CARRIER"/>
    <property type="match status" value="1"/>
</dbReference>
<dbReference type="SMART" id="SM00822">
    <property type="entry name" value="PKS_KR"/>
    <property type="match status" value="1"/>
</dbReference>
<evidence type="ECO:0000256" key="4">
    <source>
        <dbReference type="ARBA" id="ARBA00023268"/>
    </source>
</evidence>
<dbReference type="STRING" id="1448318.A0A319EJB5"/>
<dbReference type="InterPro" id="IPR050091">
    <property type="entry name" value="PKS_NRPS_Biosynth_Enz"/>
</dbReference>
<dbReference type="PANTHER" id="PTHR43775:SF18">
    <property type="entry name" value="ENZYME, PUTATIVE (JCVI)-RELATED"/>
    <property type="match status" value="1"/>
</dbReference>
<name>A0A319EJB5_ASPSB</name>
<dbReference type="Gene3D" id="3.40.47.10">
    <property type="match status" value="1"/>
</dbReference>
<dbReference type="PANTHER" id="PTHR43775">
    <property type="entry name" value="FATTY ACID SYNTHASE"/>
    <property type="match status" value="1"/>
</dbReference>
<dbReference type="InterPro" id="IPR020807">
    <property type="entry name" value="PKS_DH"/>
</dbReference>
<dbReference type="InterPro" id="IPR016036">
    <property type="entry name" value="Malonyl_transacylase_ACP-bd"/>
</dbReference>
<dbReference type="InterPro" id="IPR014030">
    <property type="entry name" value="Ketoacyl_synth_N"/>
</dbReference>
<dbReference type="Pfam" id="PF16197">
    <property type="entry name" value="KAsynt_C_assoc"/>
    <property type="match status" value="1"/>
</dbReference>
<dbReference type="SMART" id="SM00823">
    <property type="entry name" value="PKS_PP"/>
    <property type="match status" value="1"/>
</dbReference>
<feature type="domain" description="Carrier" evidence="6">
    <location>
        <begin position="1883"/>
        <end position="1969"/>
    </location>
</feature>
<dbReference type="PROSITE" id="PS52004">
    <property type="entry name" value="KS3_2"/>
    <property type="match status" value="1"/>
</dbReference>
<comment type="caution">
    <text evidence="5">Lacks conserved residue(s) required for the propagation of feature annotation.</text>
</comment>
<dbReference type="OrthoDB" id="329835at2759"/>
<reference evidence="9 10" key="1">
    <citation type="submission" date="2018-02" db="EMBL/GenBank/DDBJ databases">
        <title>The genomes of Aspergillus section Nigri reveals drivers in fungal speciation.</title>
        <authorList>
            <consortium name="DOE Joint Genome Institute"/>
            <person name="Vesth T.C."/>
            <person name="Nybo J."/>
            <person name="Theobald S."/>
            <person name="Brandl J."/>
            <person name="Frisvad J.C."/>
            <person name="Nielsen K.F."/>
            <person name="Lyhne E.K."/>
            <person name="Kogle M.E."/>
            <person name="Kuo A."/>
            <person name="Riley R."/>
            <person name="Clum A."/>
            <person name="Nolan M."/>
            <person name="Lipzen A."/>
            <person name="Salamov A."/>
            <person name="Henrissat B."/>
            <person name="Wiebenga A."/>
            <person name="De vries R.P."/>
            <person name="Grigoriev I.V."/>
            <person name="Mortensen U.H."/>
            <person name="Andersen M.R."/>
            <person name="Baker S.E."/>
        </authorList>
    </citation>
    <scope>NUCLEOTIDE SEQUENCE [LARGE SCALE GENOMIC DNA]</scope>
    <source>
        <strain evidence="9 10">CBS 121057</strain>
    </source>
</reference>
<accession>A0A319EJB5</accession>
<dbReference type="GO" id="GO:0004312">
    <property type="term" value="F:fatty acid synthase activity"/>
    <property type="evidence" value="ECO:0007669"/>
    <property type="project" value="TreeGrafter"/>
</dbReference>
<feature type="domain" description="PKS/mFAS DH" evidence="8">
    <location>
        <begin position="938"/>
        <end position="1238"/>
    </location>
</feature>
<dbReference type="InterPro" id="IPR042104">
    <property type="entry name" value="PKS_dehydratase_sf"/>
</dbReference>
<dbReference type="VEuPathDB" id="FungiDB:BO78DRAFT_467593"/>
<dbReference type="InterPro" id="IPR013968">
    <property type="entry name" value="PKS_KR"/>
</dbReference>
<proteinExistence type="predicted"/>
<dbReference type="InterPro" id="IPR036736">
    <property type="entry name" value="ACP-like_sf"/>
</dbReference>
<evidence type="ECO:0000259" key="6">
    <source>
        <dbReference type="PROSITE" id="PS50075"/>
    </source>
</evidence>
<dbReference type="Proteomes" id="UP000248423">
    <property type="component" value="Unassembled WGS sequence"/>
</dbReference>
<dbReference type="InterPro" id="IPR020841">
    <property type="entry name" value="PKS_Beta-ketoAc_synthase_dom"/>
</dbReference>
<dbReference type="PROSITE" id="PS52019">
    <property type="entry name" value="PKS_MFAS_DH"/>
    <property type="match status" value="1"/>
</dbReference>
<dbReference type="Gene3D" id="3.40.366.10">
    <property type="entry name" value="Malonyl-Coenzyme A Acyl Carrier Protein, domain 2"/>
    <property type="match status" value="1"/>
</dbReference>
<dbReference type="CDD" id="cd00833">
    <property type="entry name" value="PKS"/>
    <property type="match status" value="1"/>
</dbReference>
<dbReference type="InterPro" id="IPR020806">
    <property type="entry name" value="PKS_PP-bd"/>
</dbReference>
<gene>
    <name evidence="9" type="ORF">BO78DRAFT_467593</name>
</gene>
<evidence type="ECO:0000256" key="5">
    <source>
        <dbReference type="PROSITE-ProRule" id="PRU01363"/>
    </source>
</evidence>
<keyword evidence="4" id="KW-0511">Multifunctional enzyme</keyword>
<dbReference type="InterPro" id="IPR049551">
    <property type="entry name" value="PKS_DH_C"/>
</dbReference>
<dbReference type="SMART" id="SM00825">
    <property type="entry name" value="PKS_KS"/>
    <property type="match status" value="1"/>
</dbReference>
<evidence type="ECO:0000259" key="7">
    <source>
        <dbReference type="PROSITE" id="PS52004"/>
    </source>
</evidence>
<evidence type="ECO:0000256" key="2">
    <source>
        <dbReference type="ARBA" id="ARBA00022553"/>
    </source>
</evidence>